<proteinExistence type="predicted"/>
<organism evidence="1 2">
    <name type="scientific">Nyssa sinensis</name>
    <dbReference type="NCBI Taxonomy" id="561372"/>
    <lineage>
        <taxon>Eukaryota</taxon>
        <taxon>Viridiplantae</taxon>
        <taxon>Streptophyta</taxon>
        <taxon>Embryophyta</taxon>
        <taxon>Tracheophyta</taxon>
        <taxon>Spermatophyta</taxon>
        <taxon>Magnoliopsida</taxon>
        <taxon>eudicotyledons</taxon>
        <taxon>Gunneridae</taxon>
        <taxon>Pentapetalae</taxon>
        <taxon>asterids</taxon>
        <taxon>Cornales</taxon>
        <taxon>Nyssaceae</taxon>
        <taxon>Nyssa</taxon>
    </lineage>
</organism>
<dbReference type="Proteomes" id="UP000325577">
    <property type="component" value="Linkage Group LG0"/>
</dbReference>
<name>A0A5J5C2S6_9ASTE</name>
<sequence>MGQRYQLCTGSALEVPDLDGSEVARSHGDFDGVVGPHTDPVRYRPVLPPLLGQFLLDVLLGIKSQDGSRDLAIYHVDIVEKANMEIYRIYASSGGLALPSLEARLCHLGRHVFATSGGAGSSEL</sequence>
<keyword evidence="2" id="KW-1185">Reference proteome</keyword>
<dbReference type="EMBL" id="CM018031">
    <property type="protein sequence ID" value="KAA8549703.1"/>
    <property type="molecule type" value="Genomic_DNA"/>
</dbReference>
<accession>A0A5J5C2S6</accession>
<evidence type="ECO:0000313" key="2">
    <source>
        <dbReference type="Proteomes" id="UP000325577"/>
    </source>
</evidence>
<evidence type="ECO:0000313" key="1">
    <source>
        <dbReference type="EMBL" id="KAA8549703.1"/>
    </source>
</evidence>
<protein>
    <submittedName>
        <fullName evidence="1">Uncharacterized protein</fullName>
    </submittedName>
</protein>
<reference evidence="1 2" key="1">
    <citation type="submission" date="2019-09" db="EMBL/GenBank/DDBJ databases">
        <title>A chromosome-level genome assembly of the Chinese tupelo Nyssa sinensis.</title>
        <authorList>
            <person name="Yang X."/>
            <person name="Kang M."/>
            <person name="Yang Y."/>
            <person name="Xiong H."/>
            <person name="Wang M."/>
            <person name="Zhang Z."/>
            <person name="Wang Z."/>
            <person name="Wu H."/>
            <person name="Ma T."/>
            <person name="Liu J."/>
            <person name="Xi Z."/>
        </authorList>
    </citation>
    <scope>NUCLEOTIDE SEQUENCE [LARGE SCALE GENOMIC DNA]</scope>
    <source>
        <strain evidence="1">J267</strain>
        <tissue evidence="1">Leaf</tissue>
    </source>
</reference>
<gene>
    <name evidence="1" type="ORF">F0562_001279</name>
</gene>
<dbReference type="AlphaFoldDB" id="A0A5J5C2S6"/>